<proteinExistence type="predicted"/>
<dbReference type="BioCyc" id="LINT1193029:G11R4-4900-MONOMER"/>
<evidence type="ECO:0000313" key="2">
    <source>
        <dbReference type="Proteomes" id="UP000012117"/>
    </source>
</evidence>
<sequence length="62" mass="7182">MIRRVLIFIFICIPLVAYYGNVKPPLLVGSETADRKFVNVIPENTEKKIRLQTFQLFGEDLL</sequence>
<reference evidence="1 2" key="1">
    <citation type="submission" date="2013-01" db="EMBL/GenBank/DDBJ databases">
        <authorList>
            <person name="Harkins D.M."/>
            <person name="Durkin A.S."/>
            <person name="Brinkac L.M."/>
            <person name="Haft D.H."/>
            <person name="Selengut J.D."/>
            <person name="Sanka R."/>
            <person name="DePew J."/>
            <person name="Purushe J."/>
            <person name="Picardeau M."/>
            <person name="Werts C."/>
            <person name="Goarant C."/>
            <person name="Vinetz J.M."/>
            <person name="Sutton G.G."/>
            <person name="Nierman W.C."/>
            <person name="Fouts D.E."/>
        </authorList>
    </citation>
    <scope>NUCLEOTIDE SEQUENCE [LARGE SCALE GENOMIC DNA]</scope>
    <source>
        <strain evidence="1 2">200701872</strain>
    </source>
</reference>
<evidence type="ECO:0000313" key="1">
    <source>
        <dbReference type="EMBL" id="EMP06694.1"/>
    </source>
</evidence>
<organism evidence="1 2">
    <name type="scientific">Leptospira interrogans serovar Pyrogenes str. 200701872</name>
    <dbReference type="NCBI Taxonomy" id="1193029"/>
    <lineage>
        <taxon>Bacteria</taxon>
        <taxon>Pseudomonadati</taxon>
        <taxon>Spirochaetota</taxon>
        <taxon>Spirochaetia</taxon>
        <taxon>Leptospirales</taxon>
        <taxon>Leptospiraceae</taxon>
        <taxon>Leptospira</taxon>
    </lineage>
</organism>
<dbReference type="EMBL" id="AKWN02000313">
    <property type="protein sequence ID" value="EMP06694.1"/>
    <property type="molecule type" value="Genomic_DNA"/>
</dbReference>
<accession>M7A7E3</accession>
<comment type="caution">
    <text evidence="1">The sequence shown here is derived from an EMBL/GenBank/DDBJ whole genome shotgun (WGS) entry which is preliminary data.</text>
</comment>
<dbReference type="Proteomes" id="UP000012117">
    <property type="component" value="Unassembled WGS sequence"/>
</dbReference>
<name>M7A7E3_LEPIR</name>
<gene>
    <name evidence="1" type="ORF">LEP1GSC124_0677</name>
</gene>
<protein>
    <submittedName>
        <fullName evidence="1">Uncharacterized protein</fullName>
    </submittedName>
</protein>
<dbReference type="AlphaFoldDB" id="M7A7E3"/>